<dbReference type="Gene3D" id="3.90.550.10">
    <property type="entry name" value="Spore Coat Polysaccharide Biosynthesis Protein SpsA, Chain A"/>
    <property type="match status" value="1"/>
</dbReference>
<gene>
    <name evidence="10" type="ORF">H4W19_09990</name>
</gene>
<dbReference type="InterPro" id="IPR001173">
    <property type="entry name" value="Glyco_trans_2-like"/>
</dbReference>
<dbReference type="PANTHER" id="PTHR48090">
    <property type="entry name" value="UNDECAPRENYL-PHOSPHATE 4-DEOXY-4-FORMAMIDO-L-ARABINOSE TRANSFERASE-RELATED"/>
    <property type="match status" value="1"/>
</dbReference>
<sequence>MSVKTESSFSFPARPSTESFAMQSPSLPRMPSLSVVIPVFNERGNIGPLVQEVVHHLRGKIAFDIICVDDRSDDDTREVLGWLKAEVPELRVLLHHQRSGQSTAIRNGVKHAFSPWIATLDGDGQNDPADILKLLAARQAASPQVRLFAGWRTERKDTASKRWASRWANRIRQSLLRDDTPDTGCGIKLFDRAAFLDLPYFDHMHRYLPALMQRAGWKTLSVPVSHRSRGSGQSKYTNLGRALVGIRDLMGVAWLIQRSHVTATSELSAGSKS</sequence>
<dbReference type="InterPro" id="IPR050256">
    <property type="entry name" value="Glycosyltransferase_2"/>
</dbReference>
<proteinExistence type="predicted"/>
<dbReference type="CDD" id="cd04179">
    <property type="entry name" value="DPM_DPG-synthase_like"/>
    <property type="match status" value="1"/>
</dbReference>
<evidence type="ECO:0000313" key="10">
    <source>
        <dbReference type="EMBL" id="QND78731.1"/>
    </source>
</evidence>
<evidence type="ECO:0000256" key="1">
    <source>
        <dbReference type="ARBA" id="ARBA00022475"/>
    </source>
</evidence>
<evidence type="ECO:0000256" key="6">
    <source>
        <dbReference type="ARBA" id="ARBA00022989"/>
    </source>
</evidence>
<keyword evidence="2" id="KW-0328">Glycosyltransferase</keyword>
<dbReference type="PANTHER" id="PTHR48090:SF3">
    <property type="entry name" value="UNDECAPRENYL-PHOSPHATE 4-DEOXY-4-FORMAMIDO-L-ARABINOSE TRANSFERASE"/>
    <property type="match status" value="1"/>
</dbReference>
<feature type="region of interest" description="Disordered" evidence="8">
    <location>
        <begin position="1"/>
        <end position="25"/>
    </location>
</feature>
<keyword evidence="3" id="KW-0808">Transferase</keyword>
<evidence type="ECO:0000256" key="2">
    <source>
        <dbReference type="ARBA" id="ARBA00022676"/>
    </source>
</evidence>
<dbReference type="Pfam" id="PF00535">
    <property type="entry name" value="Glycos_transf_2"/>
    <property type="match status" value="1"/>
</dbReference>
<keyword evidence="6" id="KW-1133">Transmembrane helix</keyword>
<dbReference type="Proteomes" id="UP000515506">
    <property type="component" value="Chromosome"/>
</dbReference>
<protein>
    <submittedName>
        <fullName evidence="10">Glycosyltransferase family 2 protein</fullName>
    </submittedName>
</protein>
<organism evidence="10 11">
    <name type="scientific">Pseudoxanthomonas mexicana</name>
    <dbReference type="NCBI Taxonomy" id="128785"/>
    <lineage>
        <taxon>Bacteria</taxon>
        <taxon>Pseudomonadati</taxon>
        <taxon>Pseudomonadota</taxon>
        <taxon>Gammaproteobacteria</taxon>
        <taxon>Lysobacterales</taxon>
        <taxon>Lysobacteraceae</taxon>
        <taxon>Pseudoxanthomonas</taxon>
    </lineage>
</organism>
<evidence type="ECO:0000256" key="7">
    <source>
        <dbReference type="ARBA" id="ARBA00023136"/>
    </source>
</evidence>
<feature type="domain" description="Glycosyltransferase 2-like" evidence="9">
    <location>
        <begin position="34"/>
        <end position="195"/>
    </location>
</feature>
<evidence type="ECO:0000256" key="3">
    <source>
        <dbReference type="ARBA" id="ARBA00022679"/>
    </source>
</evidence>
<dbReference type="InterPro" id="IPR029044">
    <property type="entry name" value="Nucleotide-diphossugar_trans"/>
</dbReference>
<evidence type="ECO:0000256" key="5">
    <source>
        <dbReference type="ARBA" id="ARBA00022985"/>
    </source>
</evidence>
<name>A0ABX6R730_PSEMX</name>
<keyword evidence="5" id="KW-0448">Lipopolysaccharide biosynthesis</keyword>
<keyword evidence="7" id="KW-0472">Membrane</keyword>
<evidence type="ECO:0000313" key="11">
    <source>
        <dbReference type="Proteomes" id="UP000515506"/>
    </source>
</evidence>
<keyword evidence="4" id="KW-0812">Transmembrane</keyword>
<dbReference type="SUPFAM" id="SSF53448">
    <property type="entry name" value="Nucleotide-diphospho-sugar transferases"/>
    <property type="match status" value="1"/>
</dbReference>
<evidence type="ECO:0000259" key="9">
    <source>
        <dbReference type="Pfam" id="PF00535"/>
    </source>
</evidence>
<reference evidence="10 11" key="1">
    <citation type="submission" date="2020-08" db="EMBL/GenBank/DDBJ databases">
        <title>Streptomycin resistant and MDR strain, P. mexicana.</title>
        <authorList>
            <person name="Ganesh-kumar S."/>
            <person name="Zhe T."/>
            <person name="Yu Z."/>
            <person name="Min Y."/>
        </authorList>
    </citation>
    <scope>NUCLEOTIDE SEQUENCE [LARGE SCALE GENOMIC DNA]</scope>
    <source>
        <strain evidence="10 11">GTZY</strain>
    </source>
</reference>
<dbReference type="EMBL" id="CP060028">
    <property type="protein sequence ID" value="QND78731.1"/>
    <property type="molecule type" value="Genomic_DNA"/>
</dbReference>
<keyword evidence="1" id="KW-1003">Cell membrane</keyword>
<evidence type="ECO:0000256" key="8">
    <source>
        <dbReference type="SAM" id="MobiDB-lite"/>
    </source>
</evidence>
<accession>A0ABX6R730</accession>
<keyword evidence="11" id="KW-1185">Reference proteome</keyword>
<evidence type="ECO:0000256" key="4">
    <source>
        <dbReference type="ARBA" id="ARBA00022692"/>
    </source>
</evidence>